<proteinExistence type="predicted"/>
<evidence type="ECO:0000313" key="2">
    <source>
        <dbReference type="Proteomes" id="UP000494363"/>
    </source>
</evidence>
<evidence type="ECO:0000313" key="1">
    <source>
        <dbReference type="EMBL" id="CAB3774913.1"/>
    </source>
</evidence>
<keyword evidence="2" id="KW-1185">Reference proteome</keyword>
<dbReference type="RefSeq" id="WP_175233341.1">
    <property type="nucleotide sequence ID" value="NZ_CADIKH010000202.1"/>
</dbReference>
<accession>A0A6J5F960</accession>
<dbReference type="EMBL" id="CADIKH010000202">
    <property type="protein sequence ID" value="CAB3774913.1"/>
    <property type="molecule type" value="Genomic_DNA"/>
</dbReference>
<dbReference type="Proteomes" id="UP000494363">
    <property type="component" value="Unassembled WGS sequence"/>
</dbReference>
<dbReference type="AlphaFoldDB" id="A0A6J5F960"/>
<protein>
    <submittedName>
        <fullName evidence="1">Uncharacterized protein</fullName>
    </submittedName>
</protein>
<reference evidence="1 2" key="1">
    <citation type="submission" date="2020-04" db="EMBL/GenBank/DDBJ databases">
        <authorList>
            <person name="De Canck E."/>
        </authorList>
    </citation>
    <scope>NUCLEOTIDE SEQUENCE [LARGE SCALE GENOMIC DNA]</scope>
    <source>
        <strain evidence="1 2">LMG 29542</strain>
    </source>
</reference>
<gene>
    <name evidence="1" type="ORF">LMG29542_08295</name>
</gene>
<sequence>MLNITQHRNLAQQAKVVLNAVPGDDLQHVLGANIKAGVLDATLGGLASVAGAAVSIGERVKQNMTRRQVQAAILPKEREFARILSEIDGPAKTGFLVRISNSPVSLSQIKDFIAEASAALSYGGRPLPPAALALLNELHFLKKELEETHQDAIALVPNGANAALGTAKAVAYLTEQVARASAAPTRVAAEATPLLSTVFHEGISSMCKPAAIATHMIEAAGNMKRINDIENKIETISKLPQYEEVKYGKAHLRRQVDYEKKDLAAKSAKLVAHLIEMGTGQIFGVPTVTATASVYEAYNKKQKSKFTGNGASPQAREDAERLSKETTAIAANNHLAALSRARDNIQHARERLCLSKIGSIVEKHGHSNSGTNGRFREVRRHVMDLHPHNLLFDRTTLLEQDIRAIKSWFSENMTPRDFADRRSSGAVNRINDQLRKTEAGFLQEKTDQKYKINRFVKDLVFTSRMGRLREISSGRP</sequence>
<name>A0A6J5F960_9BURK</name>
<organism evidence="1 2">
    <name type="scientific">Paraburkholderia humisilvae</name>
    <dbReference type="NCBI Taxonomy" id="627669"/>
    <lineage>
        <taxon>Bacteria</taxon>
        <taxon>Pseudomonadati</taxon>
        <taxon>Pseudomonadota</taxon>
        <taxon>Betaproteobacteria</taxon>
        <taxon>Burkholderiales</taxon>
        <taxon>Burkholderiaceae</taxon>
        <taxon>Paraburkholderia</taxon>
    </lineage>
</organism>